<dbReference type="AlphaFoldDB" id="A0A8T2YJ51"/>
<dbReference type="Proteomes" id="UP000807159">
    <property type="component" value="Chromosome 6"/>
</dbReference>
<comment type="caution">
    <text evidence="1">The sequence shown here is derived from an EMBL/GenBank/DDBJ whole genome shotgun (WGS) entry which is preliminary data.</text>
</comment>
<dbReference type="GO" id="GO:0016020">
    <property type="term" value="C:membrane"/>
    <property type="evidence" value="ECO:0007669"/>
    <property type="project" value="TreeGrafter"/>
</dbReference>
<keyword evidence="2" id="KW-1185">Reference proteome</keyword>
<dbReference type="SUPFAM" id="SSF56112">
    <property type="entry name" value="Protein kinase-like (PK-like)"/>
    <property type="match status" value="1"/>
</dbReference>
<organism evidence="1 2">
    <name type="scientific">Populus deltoides</name>
    <name type="common">Eastern poplar</name>
    <name type="synonym">Eastern cottonwood</name>
    <dbReference type="NCBI Taxonomy" id="3696"/>
    <lineage>
        <taxon>Eukaryota</taxon>
        <taxon>Viridiplantae</taxon>
        <taxon>Streptophyta</taxon>
        <taxon>Embryophyta</taxon>
        <taxon>Tracheophyta</taxon>
        <taxon>Spermatophyta</taxon>
        <taxon>Magnoliopsida</taxon>
        <taxon>eudicotyledons</taxon>
        <taxon>Gunneridae</taxon>
        <taxon>Pentapetalae</taxon>
        <taxon>rosids</taxon>
        <taxon>fabids</taxon>
        <taxon>Malpighiales</taxon>
        <taxon>Salicaceae</taxon>
        <taxon>Saliceae</taxon>
        <taxon>Populus</taxon>
    </lineage>
</organism>
<evidence type="ECO:0000313" key="2">
    <source>
        <dbReference type="Proteomes" id="UP000807159"/>
    </source>
</evidence>
<dbReference type="Gene3D" id="1.10.510.10">
    <property type="entry name" value="Transferase(Phosphotransferase) domain 1"/>
    <property type="match status" value="1"/>
</dbReference>
<evidence type="ECO:0008006" key="3">
    <source>
        <dbReference type="Google" id="ProtNLM"/>
    </source>
</evidence>
<name>A0A8T2YJ51_POPDE</name>
<proteinExistence type="predicted"/>
<accession>A0A8T2YJ51</accession>
<dbReference type="InterPro" id="IPR051564">
    <property type="entry name" value="LRR_receptor-like_kinase"/>
</dbReference>
<gene>
    <name evidence="1" type="ORF">H0E87_012449</name>
</gene>
<evidence type="ECO:0000313" key="1">
    <source>
        <dbReference type="EMBL" id="KAH8505208.1"/>
    </source>
</evidence>
<protein>
    <recommendedName>
        <fullName evidence="3">Serine-threonine/tyrosine-protein kinase catalytic domain-containing protein</fullName>
    </recommendedName>
</protein>
<reference evidence="1" key="1">
    <citation type="journal article" date="2021" name="J. Hered.">
        <title>Genome Assembly of Salicaceae Populus deltoides (Eastern Cottonwood) I-69 Based on Nanopore Sequencing and Hi-C Technologies.</title>
        <authorList>
            <person name="Bai S."/>
            <person name="Wu H."/>
            <person name="Zhang J."/>
            <person name="Pan Z."/>
            <person name="Zhao W."/>
            <person name="Li Z."/>
            <person name="Tong C."/>
        </authorList>
    </citation>
    <scope>NUCLEOTIDE SEQUENCE</scope>
    <source>
        <tissue evidence="1">Leaf</tissue>
    </source>
</reference>
<dbReference type="InterPro" id="IPR011009">
    <property type="entry name" value="Kinase-like_dom_sf"/>
</dbReference>
<dbReference type="PANTHER" id="PTHR48055:SF54">
    <property type="entry name" value="PROTEIN KINASE DOMAIN-CONTAINING PROTEIN"/>
    <property type="match status" value="1"/>
</dbReference>
<sequence length="124" mass="13932">MSHPCGFASFSTTSIEVSYFITSITEYAQTVRVNEKTDIYSFGVVLLELTTGKAANYGDEYTCLAKWALRQMQEGKPIVDALDEEIKEPCYLDEMSNVFRLGNIGSEYDSTSLLKSSKRKRSSK</sequence>
<dbReference type="PANTHER" id="PTHR48055">
    <property type="entry name" value="LEUCINE-RICH REPEAT RECEPTOR PROTEIN KINASE EMS1"/>
    <property type="match status" value="1"/>
</dbReference>
<dbReference type="EMBL" id="JACEGQ020000006">
    <property type="protein sequence ID" value="KAH8505208.1"/>
    <property type="molecule type" value="Genomic_DNA"/>
</dbReference>